<protein>
    <submittedName>
        <fullName evidence="1">Uncharacterized protein</fullName>
    </submittedName>
</protein>
<proteinExistence type="predicted"/>
<keyword evidence="2" id="KW-1185">Reference proteome</keyword>
<dbReference type="EMBL" id="AP019737">
    <property type="protein sequence ID" value="BBL10339.1"/>
    <property type="molecule type" value="Genomic_DNA"/>
</dbReference>
<gene>
    <name evidence="1" type="ORF">A5CPYCFAH4_25630</name>
</gene>
<accession>A0ACA8R066</accession>
<sequence>MSIQLTLDGHSFSAHGLDGEFPGEEPVEAELLTARTMLVPEEVLGTGDAGTLLAANGMAPAAEERAVCSLPVQGIVAVMAAHREALRQVEEKLGDRIRYTTPLLREVQAGTPTVWAYRTAGLLYIKVYDGSLRFAGVIPAPDTADVCYFTERLEKEFALKSCELRISGDDAKACGKLLKGYFKRIVCE</sequence>
<evidence type="ECO:0000313" key="2">
    <source>
        <dbReference type="Proteomes" id="UP000317465"/>
    </source>
</evidence>
<dbReference type="Proteomes" id="UP000317465">
    <property type="component" value="Chromosome"/>
</dbReference>
<evidence type="ECO:0000313" key="1">
    <source>
        <dbReference type="EMBL" id="BBL10339.1"/>
    </source>
</evidence>
<name>A0ACA8R066_9BACT</name>
<reference evidence="1 2" key="1">
    <citation type="journal article" date="2020" name="Int. J. Syst. Evol. Microbiol.">
        <title>Alistipes communis sp. nov., Alistipes dispar sp. nov. and Alistipes onderdonkii subsp. vulgaris subsp. nov., isolated from human faeces, and creation of Alistipes onderdonkii subsp. onderdonkii subsp. nov.</title>
        <authorList>
            <person name="Sakamoto M."/>
            <person name="Ikeyama N."/>
            <person name="Ogata Y."/>
            <person name="Suda W."/>
            <person name="Iino T."/>
            <person name="Hattori M."/>
            <person name="Ohkuma M."/>
        </authorList>
    </citation>
    <scope>NUCLEOTIDE SEQUENCE [LARGE SCALE GENOMIC DNA]</scope>
    <source>
        <strain evidence="1 2">5CPYCFAH4</strain>
    </source>
</reference>
<organism evidence="1 2">
    <name type="scientific">Alistipes onderdonkii subsp. vulgaris</name>
    <dbReference type="NCBI Taxonomy" id="2585117"/>
    <lineage>
        <taxon>Bacteria</taxon>
        <taxon>Pseudomonadati</taxon>
        <taxon>Bacteroidota</taxon>
        <taxon>Bacteroidia</taxon>
        <taxon>Bacteroidales</taxon>
        <taxon>Rikenellaceae</taxon>
        <taxon>Alistipes</taxon>
    </lineage>
</organism>